<evidence type="ECO:0000256" key="1">
    <source>
        <dbReference type="SAM" id="MobiDB-lite"/>
    </source>
</evidence>
<reference evidence="3" key="1">
    <citation type="journal article" date="2014" name="Genome Announc.">
        <title>Draft genome sequence of the plant-pathogenic soil fungus Rhizoctonia solani anastomosis group 3 strain Rhs1AP.</title>
        <authorList>
            <person name="Cubeta M.A."/>
            <person name="Thomas E."/>
            <person name="Dean R.A."/>
            <person name="Jabaji S."/>
            <person name="Neate S.M."/>
            <person name="Tavantzis S."/>
            <person name="Toda T."/>
            <person name="Vilgalys R."/>
            <person name="Bharathan N."/>
            <person name="Fedorova-Abrams N."/>
            <person name="Pakala S.B."/>
            <person name="Pakala S.M."/>
            <person name="Zafar N."/>
            <person name="Joardar V."/>
            <person name="Losada L."/>
            <person name="Nierman W.C."/>
        </authorList>
    </citation>
    <scope>NUCLEOTIDE SEQUENCE [LARGE SCALE GENOMIC DNA]</scope>
    <source>
        <strain evidence="3">AG-3</strain>
    </source>
</reference>
<feature type="non-terminal residue" evidence="2">
    <location>
        <position position="492"/>
    </location>
</feature>
<dbReference type="EMBL" id="JATN01000321">
    <property type="protein sequence ID" value="EUC58849.1"/>
    <property type="molecule type" value="Genomic_DNA"/>
</dbReference>
<feature type="compositionally biased region" description="Acidic residues" evidence="1">
    <location>
        <begin position="152"/>
        <end position="166"/>
    </location>
</feature>
<dbReference type="Pfam" id="PF02992">
    <property type="entry name" value="Transposase_21"/>
    <property type="match status" value="1"/>
</dbReference>
<dbReference type="InterPro" id="IPR004242">
    <property type="entry name" value="Transposase_21"/>
</dbReference>
<dbReference type="OrthoDB" id="3248986at2759"/>
<gene>
    <name evidence="2" type="ORF">RSOL_281660</name>
</gene>
<feature type="region of interest" description="Disordered" evidence="1">
    <location>
        <begin position="1"/>
        <end position="72"/>
    </location>
</feature>
<name>A0A0A1UIF9_9AGAM</name>
<organism evidence="2 3">
    <name type="scientific">Rhizoctonia solani AG-3 Rhs1AP</name>
    <dbReference type="NCBI Taxonomy" id="1086054"/>
    <lineage>
        <taxon>Eukaryota</taxon>
        <taxon>Fungi</taxon>
        <taxon>Dikarya</taxon>
        <taxon>Basidiomycota</taxon>
        <taxon>Agaricomycotina</taxon>
        <taxon>Agaricomycetes</taxon>
        <taxon>Cantharellales</taxon>
        <taxon>Ceratobasidiaceae</taxon>
        <taxon>Rhizoctonia</taxon>
    </lineage>
</organism>
<evidence type="ECO:0000313" key="3">
    <source>
        <dbReference type="Proteomes" id="UP000030108"/>
    </source>
</evidence>
<proteinExistence type="predicted"/>
<feature type="region of interest" description="Disordered" evidence="1">
    <location>
        <begin position="128"/>
        <end position="172"/>
    </location>
</feature>
<accession>A0A0A1UIF9</accession>
<dbReference type="Proteomes" id="UP000030108">
    <property type="component" value="Unassembled WGS sequence"/>
</dbReference>
<protein>
    <submittedName>
        <fullName evidence="2">Transposase family Tnp2 protein</fullName>
    </submittedName>
</protein>
<dbReference type="AlphaFoldDB" id="A0A0A1UIF9"/>
<evidence type="ECO:0000313" key="2">
    <source>
        <dbReference type="EMBL" id="EUC58849.1"/>
    </source>
</evidence>
<comment type="caution">
    <text evidence="2">The sequence shown here is derived from an EMBL/GenBank/DDBJ whole genome shotgun (WGS) entry which is preliminary data.</text>
</comment>
<sequence length="492" mass="55864">MESIGSFDGPDPNPRPLVDTDAADGSNAHAVAFTGASGRESPHSLFEDLPVSPFPWHTNDLPAAEPHESDEELEALPEIPRFHPFDQLLDEEPDTYRMGAQPIIDDHPMDDYQEVNDDVIELDGDYFDENLGLPEADNHPPTNEQPIFQYPVDEEPDDDPDGEPNPEDNTGAQYTAFQEPALIRNIYIDIFIQKYLFRATKEGGYSVGACYLAINNLPRHMRFLRENIALCMIMPGPNEPNDYALDQMLDPLLEELLQLQQGVRMTIREGDPPVYREEVVHATITQHIADLIARIKIGGGAGVKSEKNFCLYCHTRLSALSVPDGYRRQGFVYRDPDEDLAHAYQWKYAQSQEERKNLFEQTAVNIIDKRSITPAEAQFAQQLLESLCIDYVSNSIQLPPNFHYLMHLEEWIFKTGSVYNTHVWGMERANGIVSRIKHNGKGKGVLEGTLMRGWWSHVTLQNLIKTMRALPDRTPADESLIVRPTRRSQGWK</sequence>